<evidence type="ECO:0008006" key="3">
    <source>
        <dbReference type="Google" id="ProtNLM"/>
    </source>
</evidence>
<protein>
    <recommendedName>
        <fullName evidence="3">SPOR domain-containing protein</fullName>
    </recommendedName>
</protein>
<reference evidence="1 2" key="1">
    <citation type="submission" date="2016-04" db="EMBL/GenBank/DDBJ databases">
        <title>Draft genome sequence of freshwater magnetotactic bacteria Magnetospirillum marisnigri SP-1 and Magnetospirillum moscoviense BB-1.</title>
        <authorList>
            <person name="Koziaeva V."/>
            <person name="Dziuba M.V."/>
            <person name="Ivanov T.M."/>
            <person name="Kuznetsov B."/>
            <person name="Grouzdev D.S."/>
        </authorList>
    </citation>
    <scope>NUCLEOTIDE SEQUENCE [LARGE SCALE GENOMIC DNA]</scope>
    <source>
        <strain evidence="1 2">BB-1</strain>
    </source>
</reference>
<name>A0A178MSG3_9PROT</name>
<comment type="caution">
    <text evidence="1">The sequence shown here is derived from an EMBL/GenBank/DDBJ whole genome shotgun (WGS) entry which is preliminary data.</text>
</comment>
<dbReference type="EMBL" id="LWQU01000129">
    <property type="protein sequence ID" value="OAN52439.1"/>
    <property type="molecule type" value="Genomic_DNA"/>
</dbReference>
<evidence type="ECO:0000313" key="1">
    <source>
        <dbReference type="EMBL" id="OAN52439.1"/>
    </source>
</evidence>
<proteinExistence type="predicted"/>
<organism evidence="1 2">
    <name type="scientific">Magnetospirillum moscoviense</name>
    <dbReference type="NCBI Taxonomy" id="1437059"/>
    <lineage>
        <taxon>Bacteria</taxon>
        <taxon>Pseudomonadati</taxon>
        <taxon>Pseudomonadota</taxon>
        <taxon>Alphaproteobacteria</taxon>
        <taxon>Rhodospirillales</taxon>
        <taxon>Rhodospirillaceae</taxon>
        <taxon>Magnetospirillum</taxon>
    </lineage>
</organism>
<dbReference type="AlphaFoldDB" id="A0A178MSG3"/>
<gene>
    <name evidence="1" type="ORF">A6A05_10670</name>
</gene>
<accession>A0A178MSG3</accession>
<sequence>MVALPLLLLAACASQPSEPMVTKVTAMPPGGMWEVVGAAAVEPSPTPMTSPYLGQKMMLALDAAGDPAGRLCKTPVFQGWDASPATVLGPTRGEATRSGAVRPVLEVMCDGQSFGAYVSQPDGSLMTRVNNWVLTLNRAAPPPAPPPVVLTPEPAPVAAPAPTPAPAPMLEKRTLVYLASYKTESSAQAGWKVLAKASPILAGQKPSTQSVDLGKKGKWVRLYAMANDEDERAKLCKQLGKLVDECGARNRE</sequence>
<dbReference type="Proteomes" id="UP000078543">
    <property type="component" value="Unassembled WGS sequence"/>
</dbReference>
<dbReference type="STRING" id="1437059.A6A05_10670"/>
<keyword evidence="2" id="KW-1185">Reference proteome</keyword>
<evidence type="ECO:0000313" key="2">
    <source>
        <dbReference type="Proteomes" id="UP000078543"/>
    </source>
</evidence>